<sequence length="229" mass="25284">MICFRPTNNPTAFNLPPGGGGKIRPVMEAAAEAELWGHNHLPLLARASSKESVEYILQALWRTRCTGLDAADRAVVRDMLQLASDADLDPLLVCLRILIRRCVHGNIGKDEVAKLFPEEVPPELQRLLTLLLQKFQPEWREDAAKDQASVSRSETTERPSNQNQDTTEQPAAGAKELQNGIRSSVVEKELKVQLTKDTLDKMLKDMYSIKGQVSNSGNTNGHEEAAGCT</sequence>
<gene>
    <name evidence="2" type="ORF">E2562_037644</name>
</gene>
<dbReference type="Proteomes" id="UP000479710">
    <property type="component" value="Unassembled WGS sequence"/>
</dbReference>
<name>A0A6G1CKU5_9ORYZ</name>
<keyword evidence="3" id="KW-1185">Reference proteome</keyword>
<dbReference type="EMBL" id="SPHZ02000009">
    <property type="protein sequence ID" value="KAF0901078.1"/>
    <property type="molecule type" value="Genomic_DNA"/>
</dbReference>
<dbReference type="OrthoDB" id="64318at2759"/>
<accession>A0A6G1CKU5</accession>
<reference evidence="2 3" key="1">
    <citation type="submission" date="2019-11" db="EMBL/GenBank/DDBJ databases">
        <title>Whole genome sequence of Oryza granulata.</title>
        <authorList>
            <person name="Li W."/>
        </authorList>
    </citation>
    <scope>NUCLEOTIDE SEQUENCE [LARGE SCALE GENOMIC DNA]</scope>
    <source>
        <strain evidence="3">cv. Menghai</strain>
        <tissue evidence="2">Leaf</tissue>
    </source>
</reference>
<evidence type="ECO:0000256" key="1">
    <source>
        <dbReference type="SAM" id="MobiDB-lite"/>
    </source>
</evidence>
<dbReference type="AlphaFoldDB" id="A0A6G1CKU5"/>
<dbReference type="PANTHER" id="PTHR15663:SF4">
    <property type="entry name" value="COMM DOMAIN-CONTAINING PROTEIN 9"/>
    <property type="match status" value="1"/>
</dbReference>
<dbReference type="InterPro" id="IPR037360">
    <property type="entry name" value="COMMD9"/>
</dbReference>
<comment type="caution">
    <text evidence="2">The sequence shown here is derived from an EMBL/GenBank/DDBJ whole genome shotgun (WGS) entry which is preliminary data.</text>
</comment>
<evidence type="ECO:0000313" key="3">
    <source>
        <dbReference type="Proteomes" id="UP000479710"/>
    </source>
</evidence>
<organism evidence="2 3">
    <name type="scientific">Oryza meyeriana var. granulata</name>
    <dbReference type="NCBI Taxonomy" id="110450"/>
    <lineage>
        <taxon>Eukaryota</taxon>
        <taxon>Viridiplantae</taxon>
        <taxon>Streptophyta</taxon>
        <taxon>Embryophyta</taxon>
        <taxon>Tracheophyta</taxon>
        <taxon>Spermatophyta</taxon>
        <taxon>Magnoliopsida</taxon>
        <taxon>Liliopsida</taxon>
        <taxon>Poales</taxon>
        <taxon>Poaceae</taxon>
        <taxon>BOP clade</taxon>
        <taxon>Oryzoideae</taxon>
        <taxon>Oryzeae</taxon>
        <taxon>Oryzinae</taxon>
        <taxon>Oryza</taxon>
        <taxon>Oryza meyeriana</taxon>
    </lineage>
</organism>
<dbReference type="PANTHER" id="PTHR15663">
    <property type="entry name" value="COMM DOMAIN-CONTAINING PROTEIN 9"/>
    <property type="match status" value="1"/>
</dbReference>
<proteinExistence type="predicted"/>
<protein>
    <recommendedName>
        <fullName evidence="4">COMM domain-containing protein</fullName>
    </recommendedName>
</protein>
<feature type="region of interest" description="Disordered" evidence="1">
    <location>
        <begin position="142"/>
        <end position="180"/>
    </location>
</feature>
<evidence type="ECO:0008006" key="4">
    <source>
        <dbReference type="Google" id="ProtNLM"/>
    </source>
</evidence>
<feature type="compositionally biased region" description="Polar residues" evidence="1">
    <location>
        <begin position="148"/>
        <end position="169"/>
    </location>
</feature>
<evidence type="ECO:0000313" key="2">
    <source>
        <dbReference type="EMBL" id="KAF0901078.1"/>
    </source>
</evidence>